<dbReference type="PANTHER" id="PTHR42760">
    <property type="entry name" value="SHORT-CHAIN DEHYDROGENASES/REDUCTASES FAMILY MEMBER"/>
    <property type="match status" value="1"/>
</dbReference>
<keyword evidence="4" id="KW-1185">Reference proteome</keyword>
<keyword evidence="2" id="KW-0521">NADP</keyword>
<dbReference type="PRINTS" id="PR00081">
    <property type="entry name" value="GDHRDH"/>
</dbReference>
<dbReference type="EMBL" id="JASNQZ010000014">
    <property type="protein sequence ID" value="KAL0947931.1"/>
    <property type="molecule type" value="Genomic_DNA"/>
</dbReference>
<dbReference type="PRINTS" id="PR00080">
    <property type="entry name" value="SDRFAMILY"/>
</dbReference>
<evidence type="ECO:0000313" key="3">
    <source>
        <dbReference type="EMBL" id="KAL0947931.1"/>
    </source>
</evidence>
<proteinExistence type="inferred from homology"/>
<dbReference type="InterPro" id="IPR020904">
    <property type="entry name" value="Sc_DH/Rdtase_CS"/>
</dbReference>
<accession>A0ABR3IXB0</accession>
<gene>
    <name evidence="3" type="ORF">HGRIS_010562</name>
</gene>
<dbReference type="InterPro" id="IPR036291">
    <property type="entry name" value="NAD(P)-bd_dom_sf"/>
</dbReference>
<evidence type="ECO:0008006" key="5">
    <source>
        <dbReference type="Google" id="ProtNLM"/>
    </source>
</evidence>
<evidence type="ECO:0000313" key="4">
    <source>
        <dbReference type="Proteomes" id="UP001556367"/>
    </source>
</evidence>
<dbReference type="Proteomes" id="UP001556367">
    <property type="component" value="Unassembled WGS sequence"/>
</dbReference>
<dbReference type="PROSITE" id="PS00061">
    <property type="entry name" value="ADH_SHORT"/>
    <property type="match status" value="1"/>
</dbReference>
<name>A0ABR3IXB0_9AGAR</name>
<dbReference type="Pfam" id="PF13561">
    <property type="entry name" value="adh_short_C2"/>
    <property type="match status" value="1"/>
</dbReference>
<dbReference type="PANTHER" id="PTHR42760:SF121">
    <property type="entry name" value="3-OXOACYL-(ACYL-CARRIER-PROTEIN) REDUCTASE"/>
    <property type="match status" value="1"/>
</dbReference>
<sequence length="278" mass="28988">MSSYTEKVAIVTGAAQGMGRSIATQLAEDGYSIVAIDLASKQNLLDEVVEEIKTGGKKALAFAADVSSEKDVAALVGKTTETFGGVDVMVANAGVCWPRSLLEVTVDEWERLFAVNVRGVLLCYQYAAKAMIAQGRGGSIIGASSIAGKKGLPMTSAYCASKAAIRSLTQTAAQELGGFNIRVNAYAPGAIVTPMLVEAANLMPNGPGSGEAAVVEQYTKTTALHRVGQPTEIAGLVSFLASDKSSYITGKSYTYVLSHEANYIPGQTITADGGVWFD</sequence>
<dbReference type="Gene3D" id="3.40.50.720">
    <property type="entry name" value="NAD(P)-binding Rossmann-like Domain"/>
    <property type="match status" value="1"/>
</dbReference>
<comment type="caution">
    <text evidence="3">The sequence shown here is derived from an EMBL/GenBank/DDBJ whole genome shotgun (WGS) entry which is preliminary data.</text>
</comment>
<reference evidence="4" key="1">
    <citation type="submission" date="2024-06" db="EMBL/GenBank/DDBJ databases">
        <title>Multi-omics analyses provide insights into the biosynthesis of the anticancer antibiotic pleurotin in Hohenbuehelia grisea.</title>
        <authorList>
            <person name="Weaver J.A."/>
            <person name="Alberti F."/>
        </authorList>
    </citation>
    <scope>NUCLEOTIDE SEQUENCE [LARGE SCALE GENOMIC DNA]</scope>
    <source>
        <strain evidence="4">T-177</strain>
    </source>
</reference>
<evidence type="ECO:0000256" key="1">
    <source>
        <dbReference type="ARBA" id="ARBA00006484"/>
    </source>
</evidence>
<organism evidence="3 4">
    <name type="scientific">Hohenbuehelia grisea</name>
    <dbReference type="NCBI Taxonomy" id="104357"/>
    <lineage>
        <taxon>Eukaryota</taxon>
        <taxon>Fungi</taxon>
        <taxon>Dikarya</taxon>
        <taxon>Basidiomycota</taxon>
        <taxon>Agaricomycotina</taxon>
        <taxon>Agaricomycetes</taxon>
        <taxon>Agaricomycetidae</taxon>
        <taxon>Agaricales</taxon>
        <taxon>Pleurotineae</taxon>
        <taxon>Pleurotaceae</taxon>
        <taxon>Hohenbuehelia</taxon>
    </lineage>
</organism>
<dbReference type="SUPFAM" id="SSF51735">
    <property type="entry name" value="NAD(P)-binding Rossmann-fold domains"/>
    <property type="match status" value="1"/>
</dbReference>
<evidence type="ECO:0000256" key="2">
    <source>
        <dbReference type="ARBA" id="ARBA00022857"/>
    </source>
</evidence>
<dbReference type="InterPro" id="IPR002347">
    <property type="entry name" value="SDR_fam"/>
</dbReference>
<comment type="similarity">
    <text evidence="1">Belongs to the short-chain dehydrogenases/reductases (SDR) family.</text>
</comment>
<protein>
    <recommendedName>
        <fullName evidence="5">NAD(P)-binding protein</fullName>
    </recommendedName>
</protein>